<dbReference type="InterPro" id="IPR003717">
    <property type="entry name" value="RecO"/>
</dbReference>
<dbReference type="InterPro" id="IPR012340">
    <property type="entry name" value="NA-bd_OB-fold"/>
</dbReference>
<protein>
    <recommendedName>
        <fullName evidence="2 7">DNA repair protein RecO</fullName>
    </recommendedName>
    <alternativeName>
        <fullName evidence="6 7">Recombination protein O</fullName>
    </alternativeName>
</protein>
<reference evidence="9 10" key="1">
    <citation type="submission" date="2017-08" db="EMBL/GenBank/DDBJ databases">
        <title>Infants hospitalized years apart are colonized by the same room-sourced microbial strains.</title>
        <authorList>
            <person name="Brooks B."/>
            <person name="Olm M.R."/>
            <person name="Firek B.A."/>
            <person name="Baker R."/>
            <person name="Thomas B.C."/>
            <person name="Morowitz M.J."/>
            <person name="Banfield J.F."/>
        </authorList>
    </citation>
    <scope>NUCLEOTIDE SEQUENCE [LARGE SCALE GENOMIC DNA]</scope>
    <source>
        <strain evidence="9">S2_005_002_R2_29</strain>
    </source>
</reference>
<dbReference type="SUPFAM" id="SSF50249">
    <property type="entry name" value="Nucleic acid-binding proteins"/>
    <property type="match status" value="1"/>
</dbReference>
<dbReference type="InterPro" id="IPR022572">
    <property type="entry name" value="DNA_rep/recomb_RecO_N"/>
</dbReference>
<keyword evidence="4 7" id="KW-0233">DNA recombination</keyword>
<dbReference type="NCBIfam" id="TIGR00613">
    <property type="entry name" value="reco"/>
    <property type="match status" value="1"/>
</dbReference>
<sequence length="259" mass="28862">MEQWRDQGFVLSVRPHGEGGAIVAVLTENHGRHAGYVHGAQSSSKRGLLQPGTLLSIDWRSRVADQLGSMTLEQERGLPHGILDDALKLSALLAACALCDTALPEREGHPGLFHGFETMMNMMDQDIWGAAYIYWEIALLKELGYGLDFSKCAGGGDSKTLAYMSPRTGRAVSYAAAEPYKDKLLELPNFLKPNGGPLDEEEIYKGIKMTGHFLDQWVFAHHTKGVPDPRLRFESRYAKYVADLKDSYGQKDDHEKRRI</sequence>
<dbReference type="GO" id="GO:0043590">
    <property type="term" value="C:bacterial nucleoid"/>
    <property type="evidence" value="ECO:0007669"/>
    <property type="project" value="TreeGrafter"/>
</dbReference>
<evidence type="ECO:0000256" key="3">
    <source>
        <dbReference type="ARBA" id="ARBA00022763"/>
    </source>
</evidence>
<dbReference type="InterPro" id="IPR037278">
    <property type="entry name" value="ARFGAP/RecO"/>
</dbReference>
<dbReference type="HAMAP" id="MF_00201">
    <property type="entry name" value="RecO"/>
    <property type="match status" value="1"/>
</dbReference>
<dbReference type="Pfam" id="PF02565">
    <property type="entry name" value="RecO_C"/>
    <property type="match status" value="1"/>
</dbReference>
<keyword evidence="5 7" id="KW-0234">DNA repair</keyword>
<accession>A0A2W5MX89</accession>
<gene>
    <name evidence="7" type="primary">recO</name>
    <name evidence="9" type="ORF">DI551_07485</name>
</gene>
<dbReference type="SUPFAM" id="SSF57863">
    <property type="entry name" value="ArfGap/RecO-like zinc finger"/>
    <property type="match status" value="1"/>
</dbReference>
<keyword evidence="3 7" id="KW-0227">DNA damage</keyword>
<dbReference type="Pfam" id="PF11967">
    <property type="entry name" value="RecO_N"/>
    <property type="match status" value="1"/>
</dbReference>
<proteinExistence type="inferred from homology"/>
<dbReference type="GO" id="GO:0006302">
    <property type="term" value="P:double-strand break repair"/>
    <property type="evidence" value="ECO:0007669"/>
    <property type="project" value="TreeGrafter"/>
</dbReference>
<dbReference type="PANTHER" id="PTHR33991:SF1">
    <property type="entry name" value="DNA REPAIR PROTEIN RECO"/>
    <property type="match status" value="1"/>
</dbReference>
<dbReference type="EMBL" id="QFQB01000050">
    <property type="protein sequence ID" value="PZQ45414.1"/>
    <property type="molecule type" value="Genomic_DNA"/>
</dbReference>
<dbReference type="PANTHER" id="PTHR33991">
    <property type="entry name" value="DNA REPAIR PROTEIN RECO"/>
    <property type="match status" value="1"/>
</dbReference>
<evidence type="ECO:0000259" key="8">
    <source>
        <dbReference type="Pfam" id="PF11967"/>
    </source>
</evidence>
<organism evidence="9 10">
    <name type="scientific">Micavibrio aeruginosavorus</name>
    <dbReference type="NCBI Taxonomy" id="349221"/>
    <lineage>
        <taxon>Bacteria</taxon>
        <taxon>Pseudomonadati</taxon>
        <taxon>Bdellovibrionota</taxon>
        <taxon>Bdellovibrionia</taxon>
        <taxon>Bdellovibrionales</taxon>
        <taxon>Pseudobdellovibrionaceae</taxon>
        <taxon>Micavibrio</taxon>
    </lineage>
</organism>
<evidence type="ECO:0000256" key="5">
    <source>
        <dbReference type="ARBA" id="ARBA00023204"/>
    </source>
</evidence>
<feature type="domain" description="DNA replication/recombination mediator RecO N-terminal" evidence="8">
    <location>
        <begin position="1"/>
        <end position="71"/>
    </location>
</feature>
<dbReference type="Gene3D" id="2.40.50.140">
    <property type="entry name" value="Nucleic acid-binding proteins"/>
    <property type="match status" value="1"/>
</dbReference>
<evidence type="ECO:0000313" key="9">
    <source>
        <dbReference type="EMBL" id="PZQ45414.1"/>
    </source>
</evidence>
<comment type="caution">
    <text evidence="9">The sequence shown here is derived from an EMBL/GenBank/DDBJ whole genome shotgun (WGS) entry which is preliminary data.</text>
</comment>
<evidence type="ECO:0000256" key="1">
    <source>
        <dbReference type="ARBA" id="ARBA00007452"/>
    </source>
</evidence>
<evidence type="ECO:0000256" key="2">
    <source>
        <dbReference type="ARBA" id="ARBA00021310"/>
    </source>
</evidence>
<dbReference type="InterPro" id="IPR042242">
    <property type="entry name" value="RecO_C"/>
</dbReference>
<dbReference type="AlphaFoldDB" id="A0A2W5MX89"/>
<evidence type="ECO:0000256" key="7">
    <source>
        <dbReference type="HAMAP-Rule" id="MF_00201"/>
    </source>
</evidence>
<evidence type="ECO:0000256" key="4">
    <source>
        <dbReference type="ARBA" id="ARBA00023172"/>
    </source>
</evidence>
<name>A0A2W5MX89_9BACT</name>
<dbReference type="GO" id="GO:0006310">
    <property type="term" value="P:DNA recombination"/>
    <property type="evidence" value="ECO:0007669"/>
    <property type="project" value="UniProtKB-UniRule"/>
</dbReference>
<dbReference type="Proteomes" id="UP000249417">
    <property type="component" value="Unassembled WGS sequence"/>
</dbReference>
<comment type="similarity">
    <text evidence="1 7">Belongs to the RecO family.</text>
</comment>
<evidence type="ECO:0000256" key="6">
    <source>
        <dbReference type="ARBA" id="ARBA00033409"/>
    </source>
</evidence>
<comment type="function">
    <text evidence="7">Involved in DNA repair and RecF pathway recombination.</text>
</comment>
<evidence type="ECO:0000313" key="10">
    <source>
        <dbReference type="Proteomes" id="UP000249417"/>
    </source>
</evidence>
<dbReference type="Gene3D" id="1.20.1440.120">
    <property type="entry name" value="Recombination protein O, C-terminal domain"/>
    <property type="match status" value="1"/>
</dbReference>